<dbReference type="EMBL" id="MU394366">
    <property type="protein sequence ID" value="KAI6082643.1"/>
    <property type="molecule type" value="Genomic_DNA"/>
</dbReference>
<dbReference type="Proteomes" id="UP001497680">
    <property type="component" value="Unassembled WGS sequence"/>
</dbReference>
<proteinExistence type="predicted"/>
<protein>
    <submittedName>
        <fullName evidence="1">Uncharacterized protein</fullName>
    </submittedName>
</protein>
<gene>
    <name evidence="1" type="ORF">F4821DRAFT_246587</name>
</gene>
<organism evidence="1 2">
    <name type="scientific">Hypoxylon rubiginosum</name>
    <dbReference type="NCBI Taxonomy" id="110542"/>
    <lineage>
        <taxon>Eukaryota</taxon>
        <taxon>Fungi</taxon>
        <taxon>Dikarya</taxon>
        <taxon>Ascomycota</taxon>
        <taxon>Pezizomycotina</taxon>
        <taxon>Sordariomycetes</taxon>
        <taxon>Xylariomycetidae</taxon>
        <taxon>Xylariales</taxon>
        <taxon>Hypoxylaceae</taxon>
        <taxon>Hypoxylon</taxon>
    </lineage>
</organism>
<accession>A0ACC0CQQ3</accession>
<comment type="caution">
    <text evidence="1">The sequence shown here is derived from an EMBL/GenBank/DDBJ whole genome shotgun (WGS) entry which is preliminary data.</text>
</comment>
<evidence type="ECO:0000313" key="1">
    <source>
        <dbReference type="EMBL" id="KAI6082643.1"/>
    </source>
</evidence>
<name>A0ACC0CQQ3_9PEZI</name>
<reference evidence="1 2" key="1">
    <citation type="journal article" date="2022" name="New Phytol.">
        <title>Ecological generalism drives hyperdiversity of secondary metabolite gene clusters in xylarialean endophytes.</title>
        <authorList>
            <person name="Franco M.E.E."/>
            <person name="Wisecaver J.H."/>
            <person name="Arnold A.E."/>
            <person name="Ju Y.M."/>
            <person name="Slot J.C."/>
            <person name="Ahrendt S."/>
            <person name="Moore L.P."/>
            <person name="Eastman K.E."/>
            <person name="Scott K."/>
            <person name="Konkel Z."/>
            <person name="Mondo S.J."/>
            <person name="Kuo A."/>
            <person name="Hayes R.D."/>
            <person name="Haridas S."/>
            <person name="Andreopoulos B."/>
            <person name="Riley R."/>
            <person name="LaButti K."/>
            <person name="Pangilinan J."/>
            <person name="Lipzen A."/>
            <person name="Amirebrahimi M."/>
            <person name="Yan J."/>
            <person name="Adam C."/>
            <person name="Keymanesh K."/>
            <person name="Ng V."/>
            <person name="Louie K."/>
            <person name="Northen T."/>
            <person name="Drula E."/>
            <person name="Henrissat B."/>
            <person name="Hsieh H.M."/>
            <person name="Youens-Clark K."/>
            <person name="Lutzoni F."/>
            <person name="Miadlikowska J."/>
            <person name="Eastwood D.C."/>
            <person name="Hamelin R.C."/>
            <person name="Grigoriev I.V."/>
            <person name="U'Ren J.M."/>
        </authorList>
    </citation>
    <scope>NUCLEOTIDE SEQUENCE [LARGE SCALE GENOMIC DNA]</scope>
    <source>
        <strain evidence="1 2">ER1909</strain>
    </source>
</reference>
<keyword evidence="2" id="KW-1185">Reference proteome</keyword>
<evidence type="ECO:0000313" key="2">
    <source>
        <dbReference type="Proteomes" id="UP001497680"/>
    </source>
</evidence>
<sequence>MASCLSIASFIGLVVTASLYSGRPLDCWPLRVITINGAVAALTAIMKGTLLVRIADSVSQAKWCRSFSKTENRSGIWNPLTTSHEAYGEVLPSCSIKKQHNGRPQCLGLSGCQKPHQCHSPA</sequence>